<dbReference type="InterPro" id="IPR012338">
    <property type="entry name" value="Beta-lactam/transpept-like"/>
</dbReference>
<dbReference type="PROSITE" id="PS51257">
    <property type="entry name" value="PROKAR_LIPOPROTEIN"/>
    <property type="match status" value="1"/>
</dbReference>
<dbReference type="AlphaFoldDB" id="A0A1D7QPW4"/>
<dbReference type="SUPFAM" id="SSF56601">
    <property type="entry name" value="beta-lactamase/transpeptidase-like"/>
    <property type="match status" value="1"/>
</dbReference>
<dbReference type="PRINTS" id="PR00922">
    <property type="entry name" value="DADACBPTASE3"/>
</dbReference>
<evidence type="ECO:0000256" key="2">
    <source>
        <dbReference type="ARBA" id="ARBA00022801"/>
    </source>
</evidence>
<reference evidence="3 4" key="1">
    <citation type="submission" date="2016-08" db="EMBL/GenBank/DDBJ databases">
        <authorList>
            <person name="Seilhamer J.J."/>
        </authorList>
    </citation>
    <scope>NUCLEOTIDE SEQUENCE [LARGE SCALE GENOMIC DNA]</scope>
    <source>
        <strain evidence="3 4">DX4</strain>
    </source>
</reference>
<dbReference type="EMBL" id="CP017141">
    <property type="protein sequence ID" value="AOM80651.1"/>
    <property type="molecule type" value="Genomic_DNA"/>
</dbReference>
<dbReference type="Proteomes" id="UP000094313">
    <property type="component" value="Chromosome"/>
</dbReference>
<sequence length="447" mass="50855">MVKDKNKIYIFNKGGIFLFLLSCSLLFGACSLERRLSSNLDQNFKRSKILNGHHVGFVLFDPVERKTVFEKDANKYFVPASNVKLLTFLTTLKMLGDSVPSLRYIERNDSLIFWGTGDPSFLQSRMKEGHAFDFLKATNRKLFFAPGRYIGPPYGQGWSWDDYNDYYQAEINELPVMDNLIHVKAENGKLQIRPGAFLDCFVIDSVARVKPFNVRRNVTENVFSYPLMSIPDGFSQEIPYKLSVATTLTLLSDTLHKPVGLVRMNMPEDAKTCYNVRTDSLLKEMLQPSDNFIAEQLLLVCSNQLGSDLSTEKTIKQMLRTHLSGLPDSVAWVDGSGLSRMNLLTPRDITTVLDLIYKEINDERRLFSLLPAGGKSGTLKNAYPKTENPYVFGKTGTLSNIHNQSGYVLTKKGKLYIYSFMNNNFVHQTTTIRNEIGRIIREVHEKF</sequence>
<evidence type="ECO:0000256" key="1">
    <source>
        <dbReference type="ARBA" id="ARBA00006096"/>
    </source>
</evidence>
<evidence type="ECO:0000313" key="4">
    <source>
        <dbReference type="Proteomes" id="UP000094313"/>
    </source>
</evidence>
<dbReference type="KEGG" id="psty:BFS30_05295"/>
<protein>
    <submittedName>
        <fullName evidence="3">Peptidase S13</fullName>
    </submittedName>
</protein>
<dbReference type="GO" id="GO:0000270">
    <property type="term" value="P:peptidoglycan metabolic process"/>
    <property type="evidence" value="ECO:0007669"/>
    <property type="project" value="TreeGrafter"/>
</dbReference>
<name>A0A1D7QPW4_9SPHI</name>
<dbReference type="PANTHER" id="PTHR30023:SF0">
    <property type="entry name" value="PENICILLIN-SENSITIVE CARBOXYPEPTIDASE A"/>
    <property type="match status" value="1"/>
</dbReference>
<evidence type="ECO:0000313" key="3">
    <source>
        <dbReference type="EMBL" id="AOM80651.1"/>
    </source>
</evidence>
<accession>A0A1D7QPW4</accession>
<dbReference type="InterPro" id="IPR000667">
    <property type="entry name" value="Peptidase_S13"/>
</dbReference>
<keyword evidence="2" id="KW-0378">Hydrolase</keyword>
<organism evidence="3 4">
    <name type="scientific">Pedobacter steynii</name>
    <dbReference type="NCBI Taxonomy" id="430522"/>
    <lineage>
        <taxon>Bacteria</taxon>
        <taxon>Pseudomonadati</taxon>
        <taxon>Bacteroidota</taxon>
        <taxon>Sphingobacteriia</taxon>
        <taxon>Sphingobacteriales</taxon>
        <taxon>Sphingobacteriaceae</taxon>
        <taxon>Pedobacter</taxon>
    </lineage>
</organism>
<dbReference type="PANTHER" id="PTHR30023">
    <property type="entry name" value="D-ALANYL-D-ALANINE CARBOXYPEPTIDASE"/>
    <property type="match status" value="1"/>
</dbReference>
<proteinExistence type="inferred from homology"/>
<dbReference type="GO" id="GO:0006508">
    <property type="term" value="P:proteolysis"/>
    <property type="evidence" value="ECO:0007669"/>
    <property type="project" value="InterPro"/>
</dbReference>
<dbReference type="Gene3D" id="3.40.710.10">
    <property type="entry name" value="DD-peptidase/beta-lactamase superfamily"/>
    <property type="match status" value="2"/>
</dbReference>
<keyword evidence="4" id="KW-1185">Reference proteome</keyword>
<comment type="similarity">
    <text evidence="1">Belongs to the peptidase S13 family.</text>
</comment>
<gene>
    <name evidence="3" type="ORF">BFS30_05295</name>
</gene>
<dbReference type="Pfam" id="PF02113">
    <property type="entry name" value="Peptidase_S13"/>
    <property type="match status" value="2"/>
</dbReference>
<dbReference type="GO" id="GO:0004185">
    <property type="term" value="F:serine-type carboxypeptidase activity"/>
    <property type="evidence" value="ECO:0007669"/>
    <property type="project" value="InterPro"/>
</dbReference>